<dbReference type="GO" id="GO:0005634">
    <property type="term" value="C:nucleus"/>
    <property type="evidence" value="ECO:0007669"/>
    <property type="project" value="UniProtKB-SubCell"/>
</dbReference>
<dbReference type="EMBL" id="JBDJPC010000005">
    <property type="protein sequence ID" value="KAL1502804.1"/>
    <property type="molecule type" value="Genomic_DNA"/>
</dbReference>
<feature type="region of interest" description="Disordered" evidence="4">
    <location>
        <begin position="324"/>
        <end position="344"/>
    </location>
</feature>
<sequence>MSDSITNTPGHQALEVMETVHKELIFKRPSGLPRKRRKMKVLNEETYVEEIGKIIQRDFFPDLEKIKAQNDYLDAMERNDTIRLRELYMKYSGKKPIERIPSPATFETPLDIHHSQDDIPLDNPEIVEESSHEESKSKLSLDQYLNSHTSQDNESFEDIIEKSEQKHREKYKYLFSVQDSSETNMMKMMALPSIEQQAALPEKPFIVNTWSYKNKNTLMYNPDGVKLTNEDELKKIKERHIIVHENTRLKLNPFNETQSKETISELAKNQAKVLDGKIGVDGKELLKPETPKIGGFSLVRTPSPSPSILGTPLMTWGEIEGTPFRLDGSDSPVPHRSQGPAFKMAEPPRREQIAFALAEKVSEKKRNRKNSMEARYSTTPSPGRPNSSAIDRLATMSPAARKLAASHLKISTAFSPSSRSSLVSPSPKRLSTTPKRITTPKLNLGIKKAGEAPKEVSTDDLLKISVPNRKKASDFFYYSNDT</sequence>
<keyword evidence="3" id="KW-0539">Nucleus</keyword>
<dbReference type="InterPro" id="IPR019148">
    <property type="entry name" value="Nuclear_protein_DGCR14_ESS-2"/>
</dbReference>
<evidence type="ECO:0000256" key="1">
    <source>
        <dbReference type="ARBA" id="ARBA00004123"/>
    </source>
</evidence>
<dbReference type="Pfam" id="PF09751">
    <property type="entry name" value="Es2"/>
    <property type="match status" value="1"/>
</dbReference>
<comment type="subcellular location">
    <subcellularLocation>
        <location evidence="1">Nucleus</location>
    </subcellularLocation>
</comment>
<name>A0ABD1EVH2_HYPHA</name>
<dbReference type="PANTHER" id="PTHR12940">
    <property type="entry name" value="ES-2 PROTEIN - RELATED"/>
    <property type="match status" value="1"/>
</dbReference>
<dbReference type="PANTHER" id="PTHR12940:SF0">
    <property type="entry name" value="SPLICING FACTOR ESS-2 HOMOLOG"/>
    <property type="match status" value="1"/>
</dbReference>
<comment type="caution">
    <text evidence="5">The sequence shown here is derived from an EMBL/GenBank/DDBJ whole genome shotgun (WGS) entry which is preliminary data.</text>
</comment>
<evidence type="ECO:0000313" key="5">
    <source>
        <dbReference type="EMBL" id="KAL1502804.1"/>
    </source>
</evidence>
<evidence type="ECO:0000256" key="4">
    <source>
        <dbReference type="SAM" id="MobiDB-lite"/>
    </source>
</evidence>
<feature type="region of interest" description="Disordered" evidence="4">
    <location>
        <begin position="414"/>
        <end position="437"/>
    </location>
</feature>
<evidence type="ECO:0000313" key="6">
    <source>
        <dbReference type="Proteomes" id="UP001566132"/>
    </source>
</evidence>
<accession>A0ABD1EVH2</accession>
<keyword evidence="6" id="KW-1185">Reference proteome</keyword>
<proteinExistence type="inferred from homology"/>
<dbReference type="Proteomes" id="UP001566132">
    <property type="component" value="Unassembled WGS sequence"/>
</dbReference>
<feature type="compositionally biased region" description="Polar residues" evidence="4">
    <location>
        <begin position="376"/>
        <end position="389"/>
    </location>
</feature>
<organism evidence="5 6">
    <name type="scientific">Hypothenemus hampei</name>
    <name type="common">Coffee berry borer</name>
    <dbReference type="NCBI Taxonomy" id="57062"/>
    <lineage>
        <taxon>Eukaryota</taxon>
        <taxon>Metazoa</taxon>
        <taxon>Ecdysozoa</taxon>
        <taxon>Arthropoda</taxon>
        <taxon>Hexapoda</taxon>
        <taxon>Insecta</taxon>
        <taxon>Pterygota</taxon>
        <taxon>Neoptera</taxon>
        <taxon>Endopterygota</taxon>
        <taxon>Coleoptera</taxon>
        <taxon>Polyphaga</taxon>
        <taxon>Cucujiformia</taxon>
        <taxon>Curculionidae</taxon>
        <taxon>Scolytinae</taxon>
        <taxon>Hypothenemus</taxon>
    </lineage>
</organism>
<reference evidence="5 6" key="1">
    <citation type="submission" date="2024-05" db="EMBL/GenBank/DDBJ databases">
        <title>Genetic variation in Jamaican populations of the coffee berry borer (Hypothenemus hampei).</title>
        <authorList>
            <person name="Errbii M."/>
            <person name="Myrie A."/>
        </authorList>
    </citation>
    <scope>NUCLEOTIDE SEQUENCE [LARGE SCALE GENOMIC DNA]</scope>
    <source>
        <strain evidence="5">JA-Hopewell-2020-01-JO</strain>
        <tissue evidence="5">Whole body</tissue>
    </source>
</reference>
<protein>
    <recommendedName>
        <fullName evidence="7">DGCR14</fullName>
    </recommendedName>
</protein>
<evidence type="ECO:0000256" key="2">
    <source>
        <dbReference type="ARBA" id="ARBA00009072"/>
    </source>
</evidence>
<feature type="compositionally biased region" description="Low complexity" evidence="4">
    <location>
        <begin position="415"/>
        <end position="431"/>
    </location>
</feature>
<comment type="similarity">
    <text evidence="2">Belongs to the ESS2 family.</text>
</comment>
<evidence type="ECO:0008006" key="7">
    <source>
        <dbReference type="Google" id="ProtNLM"/>
    </source>
</evidence>
<evidence type="ECO:0000256" key="3">
    <source>
        <dbReference type="ARBA" id="ARBA00023242"/>
    </source>
</evidence>
<gene>
    <name evidence="5" type="ORF">ABEB36_007898</name>
</gene>
<dbReference type="AlphaFoldDB" id="A0ABD1EVH2"/>
<feature type="region of interest" description="Disordered" evidence="4">
    <location>
        <begin position="362"/>
        <end position="390"/>
    </location>
</feature>